<organism evidence="2">
    <name type="scientific">Sesamum latifolium</name>
    <dbReference type="NCBI Taxonomy" id="2727402"/>
    <lineage>
        <taxon>Eukaryota</taxon>
        <taxon>Viridiplantae</taxon>
        <taxon>Streptophyta</taxon>
        <taxon>Embryophyta</taxon>
        <taxon>Tracheophyta</taxon>
        <taxon>Spermatophyta</taxon>
        <taxon>Magnoliopsida</taxon>
        <taxon>eudicotyledons</taxon>
        <taxon>Gunneridae</taxon>
        <taxon>Pentapetalae</taxon>
        <taxon>asterids</taxon>
        <taxon>lamiids</taxon>
        <taxon>Lamiales</taxon>
        <taxon>Pedaliaceae</taxon>
        <taxon>Sesamum</taxon>
    </lineage>
</organism>
<proteinExistence type="predicted"/>
<comment type="caution">
    <text evidence="2">The sequence shown here is derived from an EMBL/GenBank/DDBJ whole genome shotgun (WGS) entry which is preliminary data.</text>
</comment>
<accession>A0AAW2VVP5</accession>
<feature type="region of interest" description="Disordered" evidence="1">
    <location>
        <begin position="1"/>
        <end position="76"/>
    </location>
</feature>
<reference evidence="2" key="2">
    <citation type="journal article" date="2024" name="Plant">
        <title>Genomic evolution and insights into agronomic trait innovations of Sesamum species.</title>
        <authorList>
            <person name="Miao H."/>
            <person name="Wang L."/>
            <person name="Qu L."/>
            <person name="Liu H."/>
            <person name="Sun Y."/>
            <person name="Le M."/>
            <person name="Wang Q."/>
            <person name="Wei S."/>
            <person name="Zheng Y."/>
            <person name="Lin W."/>
            <person name="Duan Y."/>
            <person name="Cao H."/>
            <person name="Xiong S."/>
            <person name="Wang X."/>
            <person name="Wei L."/>
            <person name="Li C."/>
            <person name="Ma Q."/>
            <person name="Ju M."/>
            <person name="Zhao R."/>
            <person name="Li G."/>
            <person name="Mu C."/>
            <person name="Tian Q."/>
            <person name="Mei H."/>
            <person name="Zhang T."/>
            <person name="Gao T."/>
            <person name="Zhang H."/>
        </authorList>
    </citation>
    <scope>NUCLEOTIDE SEQUENCE</scope>
    <source>
        <strain evidence="2">KEN1</strain>
    </source>
</reference>
<dbReference type="AlphaFoldDB" id="A0AAW2VVP5"/>
<name>A0AAW2VVP5_9LAMI</name>
<gene>
    <name evidence="2" type="ORF">Slati_2705700</name>
</gene>
<evidence type="ECO:0000313" key="2">
    <source>
        <dbReference type="EMBL" id="KAL0433714.1"/>
    </source>
</evidence>
<protein>
    <submittedName>
        <fullName evidence="2">Uncharacterized protein</fullName>
    </submittedName>
</protein>
<evidence type="ECO:0000256" key="1">
    <source>
        <dbReference type="SAM" id="MobiDB-lite"/>
    </source>
</evidence>
<dbReference type="EMBL" id="JACGWN010000009">
    <property type="protein sequence ID" value="KAL0433714.1"/>
    <property type="molecule type" value="Genomic_DNA"/>
</dbReference>
<feature type="compositionally biased region" description="Polar residues" evidence="1">
    <location>
        <begin position="1"/>
        <end position="12"/>
    </location>
</feature>
<feature type="region of interest" description="Disordered" evidence="1">
    <location>
        <begin position="390"/>
        <end position="413"/>
    </location>
</feature>
<feature type="compositionally biased region" description="Basic and acidic residues" evidence="1">
    <location>
        <begin position="14"/>
        <end position="64"/>
    </location>
</feature>
<feature type="region of interest" description="Disordered" evidence="1">
    <location>
        <begin position="310"/>
        <end position="367"/>
    </location>
</feature>
<sequence>MRERMGNQNTSGIIDEKGTNESVEKAEEVSSGHDLKEDKAVLTQEHETEDSQEKTDRSDSHDVGADVSPPVGRLANGEHEEANGYVNEDCEPQTSAIPEISSNGVEMEQSNLEGGKSMLVDQVHDRLPCNLEEEIQRSDSTLEPKSTLTIENLDPLLHEAISIASEPQEDQMMFVKETAKTLGSVNACLIGMESSTYDTQVVENLGLDAVLNIDDNDAEKNENDLVVCDMDSAKGALSETCMCKDELAIVIPADDTVDELQRTHLLDLSAARNECLADVEEKLVVNELGNCDNTSPVDETQPPRQEIYQPLSCSSAQPGRIESDIKKNRDENAVETGSLSGSAEEETDQFGFSNSVKMVPSEEPEDTNEEVNDIGLAQTEGLISMAANQEDGKSTDGSVLTPPSPSAEQHCNSRAPISENTECKEHQETTESIGVESNLINQVELRKSPSFDFGLPFDTRSTESDQTPLLYQDRTAKRSFSNGSALGSRTEVFKLSSWANPCNTKQ</sequence>
<reference evidence="2" key="1">
    <citation type="submission" date="2020-06" db="EMBL/GenBank/DDBJ databases">
        <authorList>
            <person name="Li T."/>
            <person name="Hu X."/>
            <person name="Zhang T."/>
            <person name="Song X."/>
            <person name="Zhang H."/>
            <person name="Dai N."/>
            <person name="Sheng W."/>
            <person name="Hou X."/>
            <person name="Wei L."/>
        </authorList>
    </citation>
    <scope>NUCLEOTIDE SEQUENCE</scope>
    <source>
        <strain evidence="2">KEN1</strain>
        <tissue evidence="2">Leaf</tissue>
    </source>
</reference>
<feature type="compositionally biased region" description="Basic and acidic residues" evidence="1">
    <location>
        <begin position="321"/>
        <end position="332"/>
    </location>
</feature>